<sequence>MDFDMNVIDQLKTPQGRIPVHDVRLAQGESPCLEFVPVNAAERFTTSDSAMPRPASQTGIEDLAFVDKNGLLPLALQTGPLFGTDVRESLVDWQSAANVARAVVTVQEVVNGGKPLAVLQADEESQSEALVAKTLVKNVETGNDFSIFAISFAVDASIENGYVAHMPNMPWLKKFVGDEFDYVIGDIEHDPDGADYLTVTLFSFECEIAPLDFALVLSCFYDGAHAAALIDQAKKTIAGFGEAEGEAGKASLIRLDAATVEGKLDVRESELCEDDMVSLRHLVQALISLHLEGVRVDLFRSTEDDDFLSFDTYLAYLWFLFSKKLGDVKIGYCARCGKAFSLARRRGVPKKFCSEECKTAAKNDKTRQLQIDIRQAYAEGDGVSEIAAAFFPKQASGVACDKVRHMLSTWVELKHDVDADIAQGSGDIVKRCVAEGVFDQKYLERRMKALKKVR</sequence>
<evidence type="ECO:0000313" key="2">
    <source>
        <dbReference type="Proteomes" id="UP000253975"/>
    </source>
</evidence>
<accession>A0A369LM90</accession>
<gene>
    <name evidence="1" type="ORF">C1881_03795</name>
</gene>
<name>A0A369LM90_9ACTN</name>
<organism evidence="1 2">
    <name type="scientific">Slackia isoflavoniconvertens</name>
    <dbReference type="NCBI Taxonomy" id="572010"/>
    <lineage>
        <taxon>Bacteria</taxon>
        <taxon>Bacillati</taxon>
        <taxon>Actinomycetota</taxon>
        <taxon>Coriobacteriia</taxon>
        <taxon>Eggerthellales</taxon>
        <taxon>Eggerthellaceae</taxon>
        <taxon>Slackia</taxon>
    </lineage>
</organism>
<protein>
    <submittedName>
        <fullName evidence="1">Uncharacterized protein</fullName>
    </submittedName>
</protein>
<reference evidence="1 2" key="1">
    <citation type="journal article" date="2018" name="Elife">
        <title>Discovery and characterization of a prevalent human gut bacterial enzyme sufficient for the inactivation of a family of plant toxins.</title>
        <authorList>
            <person name="Koppel N."/>
            <person name="Bisanz J.E."/>
            <person name="Pandelia M.E."/>
            <person name="Turnbaugh P.J."/>
            <person name="Balskus E.P."/>
        </authorList>
    </citation>
    <scope>NUCLEOTIDE SEQUENCE [LARGE SCALE GENOMIC DNA]</scope>
    <source>
        <strain evidence="1 2">OB21 GAM31</strain>
    </source>
</reference>
<comment type="caution">
    <text evidence="1">The sequence shown here is derived from an EMBL/GenBank/DDBJ whole genome shotgun (WGS) entry which is preliminary data.</text>
</comment>
<dbReference type="Proteomes" id="UP000253975">
    <property type="component" value="Unassembled WGS sequence"/>
</dbReference>
<evidence type="ECO:0000313" key="1">
    <source>
        <dbReference type="EMBL" id="RDB59809.1"/>
    </source>
</evidence>
<proteinExistence type="predicted"/>
<dbReference type="EMBL" id="PPTO01000004">
    <property type="protein sequence ID" value="RDB59809.1"/>
    <property type="molecule type" value="Genomic_DNA"/>
</dbReference>
<dbReference type="AlphaFoldDB" id="A0A369LM90"/>